<dbReference type="RefSeq" id="WP_067556462.1">
    <property type="nucleotide sequence ID" value="NZ_LPXN01000111.1"/>
</dbReference>
<dbReference type="AlphaFoldDB" id="A0A154W332"/>
<name>A0A154W332_9PROT</name>
<feature type="signal peptide" evidence="1">
    <location>
        <begin position="1"/>
        <end position="23"/>
    </location>
</feature>
<dbReference type="Proteomes" id="UP000076400">
    <property type="component" value="Unassembled WGS sequence"/>
</dbReference>
<keyword evidence="1" id="KW-0732">Signal</keyword>
<proteinExistence type="predicted"/>
<evidence type="ECO:0000256" key="1">
    <source>
        <dbReference type="SAM" id="SignalP"/>
    </source>
</evidence>
<gene>
    <name evidence="2" type="ORF">AUP43_09530</name>
</gene>
<dbReference type="OrthoDB" id="7359363at2"/>
<evidence type="ECO:0008006" key="4">
    <source>
        <dbReference type="Google" id="ProtNLM"/>
    </source>
</evidence>
<accession>A0A154W332</accession>
<dbReference type="InterPro" id="IPR025514">
    <property type="entry name" value="DUF4402"/>
</dbReference>
<dbReference type="Pfam" id="PF14352">
    <property type="entry name" value="DUF4402"/>
    <property type="match status" value="1"/>
</dbReference>
<evidence type="ECO:0000313" key="2">
    <source>
        <dbReference type="EMBL" id="KZD07853.1"/>
    </source>
</evidence>
<dbReference type="STRING" id="580166.AUP43_09530"/>
<evidence type="ECO:0000313" key="3">
    <source>
        <dbReference type="Proteomes" id="UP000076400"/>
    </source>
</evidence>
<sequence length="156" mass="15713">MRFGTAAIVALTGVMAAASVAKAQTVQQIEALSFGTFVVTSNATPSTLTVPLNGSTTTNGTIVALTQGTKGQYRIGGLPGNSIVGIDITAQPLFGATAPASQYFNITGFSHPLTVTTNSGGMATFALGATLSTSGTAVPYTDNTYTGTLDITVTLQ</sequence>
<feature type="chain" id="PRO_5007602202" description="DUF4402 domain-containing protein" evidence="1">
    <location>
        <begin position="24"/>
        <end position="156"/>
    </location>
</feature>
<protein>
    <recommendedName>
        <fullName evidence="4">DUF4402 domain-containing protein</fullName>
    </recommendedName>
</protein>
<organism evidence="2 3">
    <name type="scientific">Oceanibaculum pacificum</name>
    <dbReference type="NCBI Taxonomy" id="580166"/>
    <lineage>
        <taxon>Bacteria</taxon>
        <taxon>Pseudomonadati</taxon>
        <taxon>Pseudomonadota</taxon>
        <taxon>Alphaproteobacteria</taxon>
        <taxon>Rhodospirillales</taxon>
        <taxon>Oceanibaculaceae</taxon>
        <taxon>Oceanibaculum</taxon>
    </lineage>
</organism>
<keyword evidence="3" id="KW-1185">Reference proteome</keyword>
<comment type="caution">
    <text evidence="2">The sequence shown here is derived from an EMBL/GenBank/DDBJ whole genome shotgun (WGS) entry which is preliminary data.</text>
</comment>
<reference evidence="2 3" key="1">
    <citation type="submission" date="2015-12" db="EMBL/GenBank/DDBJ databases">
        <title>Genome sequence of Oceanibaculum pacificum MCCC 1A02656.</title>
        <authorList>
            <person name="Lu L."/>
            <person name="Lai Q."/>
            <person name="Shao Z."/>
            <person name="Qian P."/>
        </authorList>
    </citation>
    <scope>NUCLEOTIDE SEQUENCE [LARGE SCALE GENOMIC DNA]</scope>
    <source>
        <strain evidence="2 3">MCCC 1A02656</strain>
    </source>
</reference>
<dbReference type="EMBL" id="LPXN01000111">
    <property type="protein sequence ID" value="KZD07853.1"/>
    <property type="molecule type" value="Genomic_DNA"/>
</dbReference>